<feature type="region of interest" description="Disordered" evidence="3">
    <location>
        <begin position="1"/>
        <end position="95"/>
    </location>
</feature>
<feature type="compositionally biased region" description="Polar residues" evidence="3">
    <location>
        <begin position="286"/>
        <end position="305"/>
    </location>
</feature>
<gene>
    <name evidence="4" type="ORF">CVIRNUC_001170</name>
</gene>
<feature type="compositionally biased region" description="Low complexity" evidence="3">
    <location>
        <begin position="51"/>
        <end position="65"/>
    </location>
</feature>
<organism evidence="4 5">
    <name type="scientific">Coccomyxa viridis</name>
    <dbReference type="NCBI Taxonomy" id="1274662"/>
    <lineage>
        <taxon>Eukaryota</taxon>
        <taxon>Viridiplantae</taxon>
        <taxon>Chlorophyta</taxon>
        <taxon>core chlorophytes</taxon>
        <taxon>Trebouxiophyceae</taxon>
        <taxon>Trebouxiophyceae incertae sedis</taxon>
        <taxon>Coccomyxaceae</taxon>
        <taxon>Coccomyxa</taxon>
    </lineage>
</organism>
<evidence type="ECO:0000256" key="3">
    <source>
        <dbReference type="SAM" id="MobiDB-lite"/>
    </source>
</evidence>
<evidence type="ECO:0000256" key="1">
    <source>
        <dbReference type="ARBA" id="ARBA00004123"/>
    </source>
</evidence>
<keyword evidence="2" id="KW-0539">Nucleus</keyword>
<name>A0AAV1HWR2_9CHLO</name>
<keyword evidence="5" id="KW-1185">Reference proteome</keyword>
<evidence type="ECO:0000313" key="4">
    <source>
        <dbReference type="EMBL" id="CAK0739490.1"/>
    </source>
</evidence>
<feature type="compositionally biased region" description="Low complexity" evidence="3">
    <location>
        <begin position="242"/>
        <end position="252"/>
    </location>
</feature>
<reference evidence="4 5" key="1">
    <citation type="submission" date="2023-10" db="EMBL/GenBank/DDBJ databases">
        <authorList>
            <person name="Maclean D."/>
            <person name="Macfadyen A."/>
        </authorList>
    </citation>
    <scope>NUCLEOTIDE SEQUENCE [LARGE SCALE GENOMIC DNA]</scope>
</reference>
<feature type="compositionally biased region" description="Basic and acidic residues" evidence="3">
    <location>
        <begin position="350"/>
        <end position="363"/>
    </location>
</feature>
<feature type="compositionally biased region" description="Polar residues" evidence="3">
    <location>
        <begin position="29"/>
        <end position="45"/>
    </location>
</feature>
<evidence type="ECO:0000256" key="2">
    <source>
        <dbReference type="ARBA" id="ARBA00023242"/>
    </source>
</evidence>
<dbReference type="InterPro" id="IPR051767">
    <property type="entry name" value="Nucleoporin_NUP42"/>
</dbReference>
<feature type="compositionally biased region" description="Low complexity" evidence="3">
    <location>
        <begin position="306"/>
        <end position="347"/>
    </location>
</feature>
<dbReference type="PANTHER" id="PTHR46527">
    <property type="entry name" value="NUCLEOPORIN-LIKE PROTEIN 2"/>
    <property type="match status" value="1"/>
</dbReference>
<dbReference type="EMBL" id="CAUYUE010000002">
    <property type="protein sequence ID" value="CAK0739490.1"/>
    <property type="molecule type" value="Genomic_DNA"/>
</dbReference>
<protein>
    <submittedName>
        <fullName evidence="4">Uncharacterized protein</fullName>
    </submittedName>
</protein>
<dbReference type="Proteomes" id="UP001314263">
    <property type="component" value="Unassembled WGS sequence"/>
</dbReference>
<feature type="compositionally biased region" description="Low complexity" evidence="3">
    <location>
        <begin position="11"/>
        <end position="23"/>
    </location>
</feature>
<feature type="compositionally biased region" description="Polar residues" evidence="3">
    <location>
        <begin position="78"/>
        <end position="93"/>
    </location>
</feature>
<comment type="caution">
    <text evidence="4">The sequence shown here is derived from an EMBL/GenBank/DDBJ whole genome shotgun (WGS) entry which is preliminary data.</text>
</comment>
<feature type="region of interest" description="Disordered" evidence="3">
    <location>
        <begin position="230"/>
        <end position="387"/>
    </location>
</feature>
<accession>A0AAV1HWR2</accession>
<evidence type="ECO:0000313" key="5">
    <source>
        <dbReference type="Proteomes" id="UP001314263"/>
    </source>
</evidence>
<sequence>MGRRSNYDNRGFQQSQAGNNQQGGVFGRLQQQPGQSHQEDAQQGSWGQGYRGNQRQQGRGQDRFGAFNQDQDDRWNATEPSQGTGGQRTNPRQQAADWRAIMREDLKTEKPPWPFTCYAHQRSEANDVVGDFQYEEVRWYQMEAAKSGKSVASLMADFNASHKAEEQRFQMLLRMNQPPSLSRTPPEEPPNPFVAQQNPFQPSTPFGQTVGAFGRNPAAMPPMPAFGNGFAPSPAQSMPTAGPSSGSSTGFGRQHQDTLGQQGPTVFGQRTAPQQSSRPVFGSGHQRLNTFQTGQTPFDRPNNTRSAFGNSTSGAAGASFGSQQQQQSGIFNNTGSVSAGPSAAAGGLFQKDEQARETSHGGSDDPWLAQQFQRGYIPEQPPPPEVC</sequence>
<dbReference type="AlphaFoldDB" id="A0AAV1HWR2"/>
<dbReference type="PANTHER" id="PTHR46527:SF1">
    <property type="entry name" value="NUCLEOPORIN NUP42"/>
    <property type="match status" value="1"/>
</dbReference>
<comment type="subcellular location">
    <subcellularLocation>
        <location evidence="1">Nucleus</location>
    </subcellularLocation>
</comment>
<proteinExistence type="predicted"/>
<dbReference type="GO" id="GO:0005634">
    <property type="term" value="C:nucleus"/>
    <property type="evidence" value="ECO:0007669"/>
    <property type="project" value="UniProtKB-SubCell"/>
</dbReference>